<evidence type="ECO:0000256" key="5">
    <source>
        <dbReference type="ARBA" id="ARBA00022989"/>
    </source>
</evidence>
<dbReference type="OrthoDB" id="9805855at2"/>
<evidence type="ECO:0000313" key="9">
    <source>
        <dbReference type="EMBL" id="SDB58035.1"/>
    </source>
</evidence>
<keyword evidence="10" id="KW-1185">Reference proteome</keyword>
<dbReference type="GO" id="GO:0005886">
    <property type="term" value="C:plasma membrane"/>
    <property type="evidence" value="ECO:0007669"/>
    <property type="project" value="UniProtKB-SubCell"/>
</dbReference>
<keyword evidence="6 7" id="KW-0472">Membrane</keyword>
<feature type="transmembrane region" description="Helical" evidence="7">
    <location>
        <begin position="176"/>
        <end position="195"/>
    </location>
</feature>
<evidence type="ECO:0000256" key="1">
    <source>
        <dbReference type="ARBA" id="ARBA00004651"/>
    </source>
</evidence>
<dbReference type="PANTHER" id="PTHR43163:SF6">
    <property type="entry name" value="DIPEPTIDE TRANSPORT SYSTEM PERMEASE PROTEIN DPPB-RELATED"/>
    <property type="match status" value="1"/>
</dbReference>
<keyword evidence="5 7" id="KW-1133">Transmembrane helix</keyword>
<keyword evidence="4 7" id="KW-0812">Transmembrane</keyword>
<dbReference type="Pfam" id="PF00528">
    <property type="entry name" value="BPD_transp_1"/>
    <property type="match status" value="1"/>
</dbReference>
<accession>A0A1G6EMC6</accession>
<dbReference type="AlphaFoldDB" id="A0A1G6EMC6"/>
<protein>
    <submittedName>
        <fullName evidence="9">Peptide/nickel transport system permease protein</fullName>
    </submittedName>
</protein>
<feature type="transmembrane region" description="Helical" evidence="7">
    <location>
        <begin position="144"/>
        <end position="164"/>
    </location>
</feature>
<dbReference type="InterPro" id="IPR035906">
    <property type="entry name" value="MetI-like_sf"/>
</dbReference>
<evidence type="ECO:0000256" key="6">
    <source>
        <dbReference type="ARBA" id="ARBA00023136"/>
    </source>
</evidence>
<evidence type="ECO:0000256" key="2">
    <source>
        <dbReference type="ARBA" id="ARBA00022448"/>
    </source>
</evidence>
<evidence type="ECO:0000256" key="4">
    <source>
        <dbReference type="ARBA" id="ARBA00022692"/>
    </source>
</evidence>
<gene>
    <name evidence="9" type="ORF">SAMN02982931_04630</name>
</gene>
<evidence type="ECO:0000256" key="3">
    <source>
        <dbReference type="ARBA" id="ARBA00022475"/>
    </source>
</evidence>
<evidence type="ECO:0000256" key="7">
    <source>
        <dbReference type="RuleBase" id="RU363032"/>
    </source>
</evidence>
<comment type="subcellular location">
    <subcellularLocation>
        <location evidence="1 7">Cell membrane</location>
        <topology evidence="1 7">Multi-pass membrane protein</topology>
    </subcellularLocation>
</comment>
<dbReference type="GO" id="GO:0055085">
    <property type="term" value="P:transmembrane transport"/>
    <property type="evidence" value="ECO:0007669"/>
    <property type="project" value="InterPro"/>
</dbReference>
<dbReference type="InterPro" id="IPR000515">
    <property type="entry name" value="MetI-like"/>
</dbReference>
<dbReference type="PROSITE" id="PS50928">
    <property type="entry name" value="ABC_TM1"/>
    <property type="match status" value="1"/>
</dbReference>
<dbReference type="Pfam" id="PF19300">
    <property type="entry name" value="BPD_transp_1_N"/>
    <property type="match status" value="1"/>
</dbReference>
<dbReference type="Proteomes" id="UP000199071">
    <property type="component" value="Unassembled WGS sequence"/>
</dbReference>
<keyword evidence="2 7" id="KW-0813">Transport</keyword>
<dbReference type="RefSeq" id="WP_090880963.1">
    <property type="nucleotide sequence ID" value="NZ_FMXQ01000014.1"/>
</dbReference>
<reference evidence="9 10" key="1">
    <citation type="submission" date="2016-10" db="EMBL/GenBank/DDBJ databases">
        <authorList>
            <person name="de Groot N.N."/>
        </authorList>
    </citation>
    <scope>NUCLEOTIDE SEQUENCE [LARGE SCALE GENOMIC DNA]</scope>
    <source>
        <strain evidence="9 10">ATCC 35022</strain>
    </source>
</reference>
<feature type="domain" description="ABC transmembrane type-1" evidence="8">
    <location>
        <begin position="97"/>
        <end position="299"/>
    </location>
</feature>
<sequence length="312" mass="34393">MGRFKFVLYRPLQTIPVLIGVSIITFVLVRSIPGDPVRVLLGPRAKPSIIAAVREQYGLDEPLVVQYFYFIYNLLHGEMGRSIIYRVPVLDVIAERLVPTLFLLSYALLLTVALALALAIVAARNQRRLPDHLVRMFCTAGLGLPAFWLGIVLIMVFSVGLGWFPVSGYGDGFWGHLHHLFLPALTIAVALAPVLTRNLRATLIDQMEAGYVQTARARGMSERALFYRHVLPNSLVPTVNLLGVAFSWLIGGTVVVETVFSIPGMGQLMVSSIFSRDYLLVQGVTLVFALGIILTNFIVDVVNVALDPRIDP</sequence>
<keyword evidence="3" id="KW-1003">Cell membrane</keyword>
<dbReference type="Gene3D" id="1.10.3720.10">
    <property type="entry name" value="MetI-like"/>
    <property type="match status" value="1"/>
</dbReference>
<evidence type="ECO:0000259" key="8">
    <source>
        <dbReference type="PROSITE" id="PS50928"/>
    </source>
</evidence>
<dbReference type="InterPro" id="IPR045621">
    <property type="entry name" value="BPD_transp_1_N"/>
</dbReference>
<dbReference type="CDD" id="cd06261">
    <property type="entry name" value="TM_PBP2"/>
    <property type="match status" value="1"/>
</dbReference>
<feature type="transmembrane region" description="Helical" evidence="7">
    <location>
        <begin position="101"/>
        <end position="123"/>
    </location>
</feature>
<feature type="transmembrane region" description="Helical" evidence="7">
    <location>
        <begin position="12"/>
        <end position="32"/>
    </location>
</feature>
<name>A0A1G6EMC6_9HYPH</name>
<feature type="transmembrane region" description="Helical" evidence="7">
    <location>
        <begin position="280"/>
        <end position="306"/>
    </location>
</feature>
<organism evidence="9 10">
    <name type="scientific">Bauldia litoralis</name>
    <dbReference type="NCBI Taxonomy" id="665467"/>
    <lineage>
        <taxon>Bacteria</taxon>
        <taxon>Pseudomonadati</taxon>
        <taxon>Pseudomonadota</taxon>
        <taxon>Alphaproteobacteria</taxon>
        <taxon>Hyphomicrobiales</taxon>
        <taxon>Kaistiaceae</taxon>
        <taxon>Bauldia</taxon>
    </lineage>
</organism>
<feature type="transmembrane region" description="Helical" evidence="7">
    <location>
        <begin position="238"/>
        <end position="260"/>
    </location>
</feature>
<dbReference type="PANTHER" id="PTHR43163">
    <property type="entry name" value="DIPEPTIDE TRANSPORT SYSTEM PERMEASE PROTEIN DPPB-RELATED"/>
    <property type="match status" value="1"/>
</dbReference>
<dbReference type="EMBL" id="FMXQ01000014">
    <property type="protein sequence ID" value="SDB58035.1"/>
    <property type="molecule type" value="Genomic_DNA"/>
</dbReference>
<dbReference type="STRING" id="665467.SAMN02982931_04630"/>
<evidence type="ECO:0000313" key="10">
    <source>
        <dbReference type="Proteomes" id="UP000199071"/>
    </source>
</evidence>
<proteinExistence type="inferred from homology"/>
<comment type="similarity">
    <text evidence="7">Belongs to the binding-protein-dependent transport system permease family.</text>
</comment>
<dbReference type="SUPFAM" id="SSF161098">
    <property type="entry name" value="MetI-like"/>
    <property type="match status" value="1"/>
</dbReference>